<dbReference type="Pfam" id="PF08016">
    <property type="entry name" value="PKD_channel"/>
    <property type="match status" value="1"/>
</dbReference>
<dbReference type="EMBL" id="HBKN01006180">
    <property type="protein sequence ID" value="CAE2260451.1"/>
    <property type="molecule type" value="Transcribed_RNA"/>
</dbReference>
<evidence type="ECO:0000313" key="10">
    <source>
        <dbReference type="EMBL" id="CAE2260451.1"/>
    </source>
</evidence>
<feature type="domain" description="Polycystin" evidence="9">
    <location>
        <begin position="174"/>
        <end position="243"/>
    </location>
</feature>
<comment type="subcellular location">
    <subcellularLocation>
        <location evidence="1">Membrane</location>
        <topology evidence="1">Multi-pass membrane protein</topology>
    </subcellularLocation>
</comment>
<keyword evidence="5 7" id="KW-0472">Membrane</keyword>
<dbReference type="SUPFAM" id="SSF81324">
    <property type="entry name" value="Voltage-gated potassium channels"/>
    <property type="match status" value="1"/>
</dbReference>
<dbReference type="InterPro" id="IPR013122">
    <property type="entry name" value="PKD1_2_channel"/>
</dbReference>
<feature type="domain" description="Polycystin cation channel PKD1/PKD2" evidence="8">
    <location>
        <begin position="274"/>
        <end position="503"/>
    </location>
</feature>
<feature type="coiled-coil region" evidence="6">
    <location>
        <begin position="569"/>
        <end position="596"/>
    </location>
</feature>
<comment type="similarity">
    <text evidence="2">Belongs to the polycystin family.</text>
</comment>
<feature type="transmembrane region" description="Helical" evidence="7">
    <location>
        <begin position="477"/>
        <end position="498"/>
    </location>
</feature>
<keyword evidence="6" id="KW-0175">Coiled coil</keyword>
<keyword evidence="4 7" id="KW-1133">Transmembrane helix</keyword>
<dbReference type="AlphaFoldDB" id="A0A7S4JDR8"/>
<feature type="transmembrane region" description="Helical" evidence="7">
    <location>
        <begin position="371"/>
        <end position="389"/>
    </location>
</feature>
<feature type="transmembrane region" description="Helical" evidence="7">
    <location>
        <begin position="327"/>
        <end position="351"/>
    </location>
</feature>
<reference evidence="10" key="1">
    <citation type="submission" date="2021-01" db="EMBL/GenBank/DDBJ databases">
        <authorList>
            <person name="Corre E."/>
            <person name="Pelletier E."/>
            <person name="Niang G."/>
            <person name="Scheremetjew M."/>
            <person name="Finn R."/>
            <person name="Kale V."/>
            <person name="Holt S."/>
            <person name="Cochrane G."/>
            <person name="Meng A."/>
            <person name="Brown T."/>
            <person name="Cohen L."/>
        </authorList>
    </citation>
    <scope>NUCLEOTIDE SEQUENCE</scope>
    <source>
        <strain evidence="10">CCMP 2712</strain>
    </source>
</reference>
<evidence type="ECO:0000256" key="7">
    <source>
        <dbReference type="SAM" id="Phobius"/>
    </source>
</evidence>
<dbReference type="InterPro" id="IPR046791">
    <property type="entry name" value="Polycystin_dom"/>
</dbReference>
<dbReference type="PANTHER" id="PTHR10877:SF183">
    <property type="entry name" value="AT14535P-RELATED"/>
    <property type="match status" value="1"/>
</dbReference>
<dbReference type="GO" id="GO:0016020">
    <property type="term" value="C:membrane"/>
    <property type="evidence" value="ECO:0007669"/>
    <property type="project" value="UniProtKB-SubCell"/>
</dbReference>
<feature type="transmembrane region" description="Helical" evidence="7">
    <location>
        <begin position="409"/>
        <end position="431"/>
    </location>
</feature>
<name>A0A7S4JDR8_GUITH</name>
<evidence type="ECO:0000259" key="8">
    <source>
        <dbReference type="Pfam" id="PF08016"/>
    </source>
</evidence>
<proteinExistence type="inferred from homology"/>
<dbReference type="Gene3D" id="1.10.287.70">
    <property type="match status" value="1"/>
</dbReference>
<dbReference type="InterPro" id="IPR051223">
    <property type="entry name" value="Polycystin"/>
</dbReference>
<evidence type="ECO:0000256" key="1">
    <source>
        <dbReference type="ARBA" id="ARBA00004141"/>
    </source>
</evidence>
<dbReference type="Pfam" id="PF20519">
    <property type="entry name" value="Polycystin_dom"/>
    <property type="match status" value="1"/>
</dbReference>
<protein>
    <recommendedName>
        <fullName evidence="11">Polycystin cation channel PKD1/PKD2 domain-containing protein</fullName>
    </recommendedName>
</protein>
<gene>
    <name evidence="10" type="ORF">GTHE00462_LOCUS4930</name>
</gene>
<organism evidence="10">
    <name type="scientific">Guillardia theta</name>
    <name type="common">Cryptophyte</name>
    <name type="synonym">Cryptomonas phi</name>
    <dbReference type="NCBI Taxonomy" id="55529"/>
    <lineage>
        <taxon>Eukaryota</taxon>
        <taxon>Cryptophyceae</taxon>
        <taxon>Pyrenomonadales</taxon>
        <taxon>Geminigeraceae</taxon>
        <taxon>Guillardia</taxon>
    </lineage>
</organism>
<evidence type="ECO:0008006" key="11">
    <source>
        <dbReference type="Google" id="ProtNLM"/>
    </source>
</evidence>
<evidence type="ECO:0000256" key="2">
    <source>
        <dbReference type="ARBA" id="ARBA00007200"/>
    </source>
</evidence>
<evidence type="ECO:0000256" key="3">
    <source>
        <dbReference type="ARBA" id="ARBA00022692"/>
    </source>
</evidence>
<evidence type="ECO:0000256" key="6">
    <source>
        <dbReference type="SAM" id="Coils"/>
    </source>
</evidence>
<accession>A0A7S4JDR8</accession>
<dbReference type="PANTHER" id="PTHR10877">
    <property type="entry name" value="POLYCYSTIN FAMILY MEMBER"/>
    <property type="match status" value="1"/>
</dbReference>
<feature type="transmembrane region" description="Helical" evidence="7">
    <location>
        <begin position="286"/>
        <end position="307"/>
    </location>
</feature>
<sequence length="704" mass="80532">MLTSVLIDQSGALAAIATEGQFFDYLLRSFDSGSNTFVSGTGPTGGILGNLFSTAWYNGDPITASDSGMLYDYNKLIGGVLIVQERAYTGNCEYSVYNNYYPVCYDGQPITAIPPTKPSNFSSNSCAISQSRVVDKESPKYAQYLKDLENSKYGDRTVLESGTYAKTIKDSFEYRYDQDGFSVFLSLAEGPDANLQKIKDLETMKWLDYQTRKLSIKFTFYNGNFGTFTYAKISFDFNKVGSFVRYDPGASFVQKGLPGATSVSIGTLNIEPYLTQDDFARLAFEVIFMVWVFYFISGYLVNFIIAVQRKQLSKFFNMWAFLDLINYSCYVTFIVLRIDILRTIICNPVYVPTNQYNPIFETLTHKTRNQLAVNFVSILIGILRFFKYYEFQPRLQIINKTMSASLIHLYHFCFVFMAILFGFSLVGHINFGNQNRDFCTFFNAVQCMWESLWGAFDLGPTIGNYDLAYINPYTAQIFFISWMFVTGMVLMNVFVAILMDGYACAKEEGLISASKSGKDAPDAVHEDVLQALNYFARAFNPLSWKYDEETLICAMRSVDSRIPDPVADKTLIKKELDFLKDTREELSSRIHHLQELYQKDFDEFPFLPVWDQKTCRVDELAHLIPLIKTKIAGSVEHREIMSTYKSRFIFNMEEETTADKTAHLDYVERLIAYLKAENRVLETKLYYGTDGKKDGEIQEQNTQH</sequence>
<evidence type="ECO:0000259" key="9">
    <source>
        <dbReference type="Pfam" id="PF20519"/>
    </source>
</evidence>
<keyword evidence="3 7" id="KW-0812">Transmembrane</keyword>
<evidence type="ECO:0000256" key="5">
    <source>
        <dbReference type="ARBA" id="ARBA00023136"/>
    </source>
</evidence>
<evidence type="ECO:0000256" key="4">
    <source>
        <dbReference type="ARBA" id="ARBA00022989"/>
    </source>
</evidence>